<gene>
    <name evidence="3" type="primary">Acey_s0206.g1981</name>
    <name evidence="3" type="ORF">Y032_0206g1981</name>
</gene>
<evidence type="ECO:0000259" key="2">
    <source>
        <dbReference type="Pfam" id="PF05970"/>
    </source>
</evidence>
<dbReference type="Gene3D" id="3.40.50.300">
    <property type="entry name" value="P-loop containing nucleotide triphosphate hydrolases"/>
    <property type="match status" value="1"/>
</dbReference>
<keyword evidence="1" id="KW-0347">Helicase</keyword>
<dbReference type="EC" id="5.6.2.3" evidence="1"/>
<dbReference type="GO" id="GO:0016887">
    <property type="term" value="F:ATP hydrolysis activity"/>
    <property type="evidence" value="ECO:0007669"/>
    <property type="project" value="RHEA"/>
</dbReference>
<organism evidence="3 4">
    <name type="scientific">Ancylostoma ceylanicum</name>
    <dbReference type="NCBI Taxonomy" id="53326"/>
    <lineage>
        <taxon>Eukaryota</taxon>
        <taxon>Metazoa</taxon>
        <taxon>Ecdysozoa</taxon>
        <taxon>Nematoda</taxon>
        <taxon>Chromadorea</taxon>
        <taxon>Rhabditida</taxon>
        <taxon>Rhabditina</taxon>
        <taxon>Rhabditomorpha</taxon>
        <taxon>Strongyloidea</taxon>
        <taxon>Ancylostomatidae</taxon>
        <taxon>Ancylostomatinae</taxon>
        <taxon>Ancylostoma</taxon>
    </lineage>
</organism>
<evidence type="ECO:0000313" key="3">
    <source>
        <dbReference type="EMBL" id="EYB91415.1"/>
    </source>
</evidence>
<keyword evidence="4" id="KW-1185">Reference proteome</keyword>
<accession>A0A016SL94</accession>
<proteinExistence type="inferred from homology"/>
<dbReference type="GO" id="GO:0000723">
    <property type="term" value="P:telomere maintenance"/>
    <property type="evidence" value="ECO:0007669"/>
    <property type="project" value="InterPro"/>
</dbReference>
<reference evidence="4" key="1">
    <citation type="journal article" date="2015" name="Nat. Genet.">
        <title>The genome and transcriptome of the zoonotic hookworm Ancylostoma ceylanicum identify infection-specific gene families.</title>
        <authorList>
            <person name="Schwarz E.M."/>
            <person name="Hu Y."/>
            <person name="Antoshechkin I."/>
            <person name="Miller M.M."/>
            <person name="Sternberg P.W."/>
            <person name="Aroian R.V."/>
        </authorList>
    </citation>
    <scope>NUCLEOTIDE SEQUENCE</scope>
    <source>
        <strain evidence="4">HY135</strain>
    </source>
</reference>
<dbReference type="Pfam" id="PF05970">
    <property type="entry name" value="PIF1"/>
    <property type="match status" value="1"/>
</dbReference>
<dbReference type="GO" id="GO:0005524">
    <property type="term" value="F:ATP binding"/>
    <property type="evidence" value="ECO:0007669"/>
    <property type="project" value="UniProtKB-KW"/>
</dbReference>
<comment type="caution">
    <text evidence="3">The sequence shown here is derived from an EMBL/GenBank/DDBJ whole genome shotgun (WGS) entry which is preliminary data.</text>
</comment>
<dbReference type="GO" id="GO:0006310">
    <property type="term" value="P:DNA recombination"/>
    <property type="evidence" value="ECO:0007669"/>
    <property type="project" value="UniProtKB-KW"/>
</dbReference>
<comment type="cofactor">
    <cofactor evidence="1">
        <name>Mg(2+)</name>
        <dbReference type="ChEBI" id="CHEBI:18420"/>
    </cofactor>
</comment>
<dbReference type="PANTHER" id="PTHR10492">
    <property type="match status" value="1"/>
</dbReference>
<keyword evidence="1" id="KW-0378">Hydrolase</keyword>
<dbReference type="GO" id="GO:0043139">
    <property type="term" value="F:5'-3' DNA helicase activity"/>
    <property type="evidence" value="ECO:0007669"/>
    <property type="project" value="UniProtKB-EC"/>
</dbReference>
<keyword evidence="1" id="KW-0234">DNA repair</keyword>
<dbReference type="InterPro" id="IPR027417">
    <property type="entry name" value="P-loop_NTPase"/>
</dbReference>
<dbReference type="AlphaFoldDB" id="A0A016SL94"/>
<dbReference type="InterPro" id="IPR010285">
    <property type="entry name" value="DNA_helicase_pif1-like_DEAD"/>
</dbReference>
<dbReference type="GO" id="GO:0006281">
    <property type="term" value="P:DNA repair"/>
    <property type="evidence" value="ECO:0007669"/>
    <property type="project" value="UniProtKB-KW"/>
</dbReference>
<dbReference type="Proteomes" id="UP000024635">
    <property type="component" value="Unassembled WGS sequence"/>
</dbReference>
<name>A0A016SL94_9BILA</name>
<keyword evidence="1" id="KW-0067">ATP-binding</keyword>
<dbReference type="PANTHER" id="PTHR10492:SF57">
    <property type="entry name" value="ATP-DEPENDENT DNA HELICASE"/>
    <property type="match status" value="1"/>
</dbReference>
<protein>
    <recommendedName>
        <fullName evidence="1">ATP-dependent DNA helicase</fullName>
        <ecNumber evidence="1">5.6.2.3</ecNumber>
    </recommendedName>
</protein>
<comment type="similarity">
    <text evidence="1">Belongs to the helicase family.</text>
</comment>
<sequence>MADGNRTSLMKRQQREARQLMATDIIIWDGISMTPEWPLESVHSLLRDIIRNDRPFVGKLFIIGGKFRQVLPILEHRQREDFVNARVSRPTL</sequence>
<evidence type="ECO:0000256" key="1">
    <source>
        <dbReference type="RuleBase" id="RU363044"/>
    </source>
</evidence>
<keyword evidence="1" id="KW-0547">Nucleotide-binding</keyword>
<dbReference type="STRING" id="53326.A0A016SL94"/>
<keyword evidence="1" id="KW-0233">DNA recombination</keyword>
<evidence type="ECO:0000313" key="4">
    <source>
        <dbReference type="Proteomes" id="UP000024635"/>
    </source>
</evidence>
<dbReference type="OrthoDB" id="5854156at2759"/>
<feature type="domain" description="DNA helicase Pif1-like DEAD-box helicase" evidence="2">
    <location>
        <begin position="7"/>
        <end position="88"/>
    </location>
</feature>
<dbReference type="EMBL" id="JARK01001542">
    <property type="protein sequence ID" value="EYB91415.1"/>
    <property type="molecule type" value="Genomic_DNA"/>
</dbReference>
<comment type="catalytic activity">
    <reaction evidence="1">
        <text>ATP + H2O = ADP + phosphate + H(+)</text>
        <dbReference type="Rhea" id="RHEA:13065"/>
        <dbReference type="ChEBI" id="CHEBI:15377"/>
        <dbReference type="ChEBI" id="CHEBI:15378"/>
        <dbReference type="ChEBI" id="CHEBI:30616"/>
        <dbReference type="ChEBI" id="CHEBI:43474"/>
        <dbReference type="ChEBI" id="CHEBI:456216"/>
        <dbReference type="EC" id="5.6.2.3"/>
    </reaction>
</comment>
<keyword evidence="1" id="KW-0227">DNA damage</keyword>